<evidence type="ECO:0008006" key="3">
    <source>
        <dbReference type="Google" id="ProtNLM"/>
    </source>
</evidence>
<reference evidence="1 2" key="1">
    <citation type="journal article" date="2019" name="Microbiol. Resour. Announc.">
        <title>Complete Genome Sequence of Halomonas sulfidaeris Strain Esulfide1 Isolated from a Metal Sulfide Rock at a Depth of 2,200 Meters, Obtained Using Nanopore Sequencing.</title>
        <authorList>
            <person name="Saito M."/>
            <person name="Nishigata A."/>
            <person name="Galipon J."/>
            <person name="Arakawa K."/>
        </authorList>
    </citation>
    <scope>NUCLEOTIDE SEQUENCE [LARGE SCALE GENOMIC DNA]</scope>
    <source>
        <strain evidence="1 2">ATCC BAA-803</strain>
    </source>
</reference>
<evidence type="ECO:0000313" key="2">
    <source>
        <dbReference type="Proteomes" id="UP000320231"/>
    </source>
</evidence>
<dbReference type="EMBL" id="AP019514">
    <property type="protein sequence ID" value="BBI63020.1"/>
    <property type="molecule type" value="Genomic_DNA"/>
</dbReference>
<sequence length="337" mass="36470">MNENGVTETYNFQIIGFVDSDGEIVSQVFTNENASNSYKLMAKLVSSDAPDVSGQVEYAFGADGPADEEPVVWNDGNGVSTKENGDIEVQGKFGVLTVAEDGSYTYQLDQVAYDELGADEKETETFTYTITDADGDSVESTLEINITGESAAQKPNQLPEAEDESAVLEVGGVATDLMLTLDVSGSMDSNVAGTGKTRFEIAKESLISTINSYSELGVANVNLTLFGSNANNIGWMNAAEATNYINSLELHWHDYNQNDGLYLNGARLNVNVGGTDYKDAIDTTEKLIFQVAIPIKPLVTFSRMVSRMKISRRSTAIVTKQYKTGRTSSMPMSMSCM</sequence>
<dbReference type="KEGG" id="hsr:HSBAA_43260"/>
<protein>
    <recommendedName>
        <fullName evidence="3">VWFA domain-containing protein</fullName>
    </recommendedName>
</protein>
<dbReference type="InterPro" id="IPR010221">
    <property type="entry name" value="VCBS_dom"/>
</dbReference>
<name>A0A455UA14_9GAMM</name>
<proteinExistence type="predicted"/>
<accession>A0A455UA14</accession>
<dbReference type="NCBIfam" id="TIGR01965">
    <property type="entry name" value="VCBS_repeat"/>
    <property type="match status" value="1"/>
</dbReference>
<dbReference type="SUPFAM" id="SSF53300">
    <property type="entry name" value="vWA-like"/>
    <property type="match status" value="1"/>
</dbReference>
<organism evidence="1 2">
    <name type="scientific">Vreelandella sulfidaeris</name>
    <dbReference type="NCBI Taxonomy" id="115553"/>
    <lineage>
        <taxon>Bacteria</taxon>
        <taxon>Pseudomonadati</taxon>
        <taxon>Pseudomonadota</taxon>
        <taxon>Gammaproteobacteria</taxon>
        <taxon>Oceanospirillales</taxon>
        <taxon>Halomonadaceae</taxon>
        <taxon>Vreelandella</taxon>
    </lineage>
</organism>
<dbReference type="AlphaFoldDB" id="A0A455UA14"/>
<dbReference type="Gene3D" id="3.40.50.410">
    <property type="entry name" value="von Willebrand factor, type A domain"/>
    <property type="match status" value="1"/>
</dbReference>
<evidence type="ECO:0000313" key="1">
    <source>
        <dbReference type="EMBL" id="BBI63020.1"/>
    </source>
</evidence>
<dbReference type="InterPro" id="IPR036465">
    <property type="entry name" value="vWFA_dom_sf"/>
</dbReference>
<dbReference type="Proteomes" id="UP000320231">
    <property type="component" value="Chromosome"/>
</dbReference>
<gene>
    <name evidence="1" type="ORF">HSBAA_43260</name>
</gene>